<evidence type="ECO:0000313" key="4">
    <source>
        <dbReference type="Proteomes" id="UP001501116"/>
    </source>
</evidence>
<dbReference type="Proteomes" id="UP001501116">
    <property type="component" value="Unassembled WGS sequence"/>
</dbReference>
<comment type="caution">
    <text evidence="3">The sequence shown here is derived from an EMBL/GenBank/DDBJ whole genome shotgun (WGS) entry which is preliminary data.</text>
</comment>
<gene>
    <name evidence="3" type="ORF">GCM10009754_09990</name>
</gene>
<feature type="region of interest" description="Disordered" evidence="1">
    <location>
        <begin position="1"/>
        <end position="22"/>
    </location>
</feature>
<accession>A0ABN2Q7C2</accession>
<keyword evidence="2" id="KW-0472">Membrane</keyword>
<evidence type="ECO:0000256" key="1">
    <source>
        <dbReference type="SAM" id="MobiDB-lite"/>
    </source>
</evidence>
<organism evidence="3 4">
    <name type="scientific">Amycolatopsis minnesotensis</name>
    <dbReference type="NCBI Taxonomy" id="337894"/>
    <lineage>
        <taxon>Bacteria</taxon>
        <taxon>Bacillati</taxon>
        <taxon>Actinomycetota</taxon>
        <taxon>Actinomycetes</taxon>
        <taxon>Pseudonocardiales</taxon>
        <taxon>Pseudonocardiaceae</taxon>
        <taxon>Amycolatopsis</taxon>
    </lineage>
</organism>
<feature type="transmembrane region" description="Helical" evidence="2">
    <location>
        <begin position="25"/>
        <end position="44"/>
    </location>
</feature>
<keyword evidence="2" id="KW-1133">Transmembrane helix</keyword>
<dbReference type="EMBL" id="BAAANN010000003">
    <property type="protein sequence ID" value="GAA1944292.1"/>
    <property type="molecule type" value="Genomic_DNA"/>
</dbReference>
<evidence type="ECO:0000313" key="3">
    <source>
        <dbReference type="EMBL" id="GAA1944292.1"/>
    </source>
</evidence>
<evidence type="ECO:0008006" key="5">
    <source>
        <dbReference type="Google" id="ProtNLM"/>
    </source>
</evidence>
<reference evidence="3 4" key="1">
    <citation type="journal article" date="2019" name="Int. J. Syst. Evol. Microbiol.">
        <title>The Global Catalogue of Microorganisms (GCM) 10K type strain sequencing project: providing services to taxonomists for standard genome sequencing and annotation.</title>
        <authorList>
            <consortium name="The Broad Institute Genomics Platform"/>
            <consortium name="The Broad Institute Genome Sequencing Center for Infectious Disease"/>
            <person name="Wu L."/>
            <person name="Ma J."/>
        </authorList>
    </citation>
    <scope>NUCLEOTIDE SEQUENCE [LARGE SCALE GENOMIC DNA]</scope>
    <source>
        <strain evidence="3 4">JCM 14545</strain>
    </source>
</reference>
<feature type="region of interest" description="Disordered" evidence="1">
    <location>
        <begin position="118"/>
        <end position="167"/>
    </location>
</feature>
<evidence type="ECO:0000256" key="2">
    <source>
        <dbReference type="SAM" id="Phobius"/>
    </source>
</evidence>
<name>A0ABN2Q7C2_9PSEU</name>
<dbReference type="RefSeq" id="WP_344413892.1">
    <property type="nucleotide sequence ID" value="NZ_BAAANN010000003.1"/>
</dbReference>
<keyword evidence="2" id="KW-0812">Transmembrane</keyword>
<feature type="transmembrane region" description="Helical" evidence="2">
    <location>
        <begin position="51"/>
        <end position="72"/>
    </location>
</feature>
<feature type="compositionally biased region" description="Low complexity" evidence="1">
    <location>
        <begin position="130"/>
        <end position="140"/>
    </location>
</feature>
<proteinExistence type="predicted"/>
<feature type="compositionally biased region" description="Pro residues" evidence="1">
    <location>
        <begin position="9"/>
        <end position="22"/>
    </location>
</feature>
<feature type="transmembrane region" description="Helical" evidence="2">
    <location>
        <begin position="78"/>
        <end position="98"/>
    </location>
</feature>
<protein>
    <recommendedName>
        <fullName evidence="5">DUF4190 domain-containing protein</fullName>
    </recommendedName>
</protein>
<sequence length="292" mass="29573">MSESSAFPAFPPPPVPSPNPPPAGAGRDLIGLAVTALVLGIISASGSPIPILNNVTVVAGFIGIVFGVAGLFGAHRVMSAAGLVLAIAGVVVGLVLQAQWNERVDKLKDDLDRLMSPRAPATSTLPRLSTAPGAPAVPVTPSLPSIPATPRNPDANERGNVPKKPGEEVTIGAGKFVVDKIDVDPKCGKYMPKRAAGKHSVVLHVRVTTGPDAAANRDLEAVLSPYGAKVIGSDGVTVNAMGGSCADISGVLPPGLGANQRAQGTVDVETSTPHGVLLLEGYSGAGGWEYAF</sequence>
<keyword evidence="4" id="KW-1185">Reference proteome</keyword>